<reference evidence="3" key="2">
    <citation type="submission" date="2020-10" db="EMBL/GenBank/DDBJ databases">
        <title>Mucilaginibacter sp. nov., isolated from soil.</title>
        <authorList>
            <person name="Jeon C.O."/>
        </authorList>
    </citation>
    <scope>NUCLEOTIDE SEQUENCE</scope>
    <source>
        <strain evidence="3">R11</strain>
    </source>
</reference>
<evidence type="ECO:0000313" key="4">
    <source>
        <dbReference type="Proteomes" id="UP000638732"/>
    </source>
</evidence>
<dbReference type="EMBL" id="WWEO01000045">
    <property type="protein sequence ID" value="NCD72320.1"/>
    <property type="molecule type" value="Genomic_DNA"/>
</dbReference>
<dbReference type="SUPFAM" id="SSF55961">
    <property type="entry name" value="Bet v1-like"/>
    <property type="match status" value="1"/>
</dbReference>
<dbReference type="Proteomes" id="UP000638732">
    <property type="component" value="Unassembled WGS sequence"/>
</dbReference>
<name>A0A965ZKE9_9SPHI</name>
<dbReference type="InterPro" id="IPR013538">
    <property type="entry name" value="ASHA1/2-like_C"/>
</dbReference>
<sequence length="148" mass="16955">MSTNPNTTGKSSLTATVEVNTPIEKVWKLWNTPADIMQWNKMSEDWHTPYAENDLRPGGKFLYVMGLKDGSFKFDFKGVYDEVKTNCLISYTLNDNRKSIITFSGDNPVRITETFEPEDNLPAEEQQGYCQAVLNVFKRYAESHIDTK</sequence>
<dbReference type="Gene3D" id="3.30.530.20">
    <property type="match status" value="1"/>
</dbReference>
<dbReference type="AlphaFoldDB" id="A0A965ZKE9"/>
<dbReference type="Pfam" id="PF08327">
    <property type="entry name" value="AHSA1"/>
    <property type="match status" value="1"/>
</dbReference>
<evidence type="ECO:0000256" key="1">
    <source>
        <dbReference type="ARBA" id="ARBA00006817"/>
    </source>
</evidence>
<reference evidence="3" key="1">
    <citation type="submission" date="2020-01" db="EMBL/GenBank/DDBJ databases">
        <authorList>
            <person name="Seo Y.L."/>
        </authorList>
    </citation>
    <scope>NUCLEOTIDE SEQUENCE</scope>
    <source>
        <strain evidence="3">R11</strain>
    </source>
</reference>
<accession>A0A965ZKE9</accession>
<proteinExistence type="inferred from homology"/>
<evidence type="ECO:0000313" key="3">
    <source>
        <dbReference type="EMBL" id="NCD72320.1"/>
    </source>
</evidence>
<feature type="domain" description="Activator of Hsp90 ATPase homologue 1/2-like C-terminal" evidence="2">
    <location>
        <begin position="20"/>
        <end position="120"/>
    </location>
</feature>
<organism evidence="3 4">
    <name type="scientific">Mucilaginibacter agri</name>
    <dbReference type="NCBI Taxonomy" id="2695265"/>
    <lineage>
        <taxon>Bacteria</taxon>
        <taxon>Pseudomonadati</taxon>
        <taxon>Bacteroidota</taxon>
        <taxon>Sphingobacteriia</taxon>
        <taxon>Sphingobacteriales</taxon>
        <taxon>Sphingobacteriaceae</taxon>
        <taxon>Mucilaginibacter</taxon>
    </lineage>
</organism>
<evidence type="ECO:0000259" key="2">
    <source>
        <dbReference type="Pfam" id="PF08327"/>
    </source>
</evidence>
<dbReference type="InterPro" id="IPR023393">
    <property type="entry name" value="START-like_dom_sf"/>
</dbReference>
<dbReference type="RefSeq" id="WP_166588269.1">
    <property type="nucleotide sequence ID" value="NZ_WWEO01000045.1"/>
</dbReference>
<gene>
    <name evidence="3" type="ORF">GSY63_23350</name>
</gene>
<comment type="caution">
    <text evidence="3">The sequence shown here is derived from an EMBL/GenBank/DDBJ whole genome shotgun (WGS) entry which is preliminary data.</text>
</comment>
<comment type="similarity">
    <text evidence="1">Belongs to the AHA1 family.</text>
</comment>
<protein>
    <submittedName>
        <fullName evidence="3">Polyketide cyclase</fullName>
    </submittedName>
</protein>
<keyword evidence="4" id="KW-1185">Reference proteome</keyword>